<proteinExistence type="predicted"/>
<accession>A0A0F9R5E9</accession>
<organism evidence="1">
    <name type="scientific">marine sediment metagenome</name>
    <dbReference type="NCBI Taxonomy" id="412755"/>
    <lineage>
        <taxon>unclassified sequences</taxon>
        <taxon>metagenomes</taxon>
        <taxon>ecological metagenomes</taxon>
    </lineage>
</organism>
<sequence>MPTITNTGVIPALITAYLLNDRNEAKAGMEVGYSKAYVYNGEYSKLWDRQDVKAELDRQEVALREKAGRSVAQIDWMYQKAYDLAMDINQPSAAGSNTTGIARLYGMDKDAGGGEQTVIVISPPQPAQGPIGQDAALTSRDPSFALNEAAAGFEQKPVESEIINEV</sequence>
<evidence type="ECO:0000313" key="1">
    <source>
        <dbReference type="EMBL" id="KKN51775.1"/>
    </source>
</evidence>
<reference evidence="1" key="1">
    <citation type="journal article" date="2015" name="Nature">
        <title>Complex archaea that bridge the gap between prokaryotes and eukaryotes.</title>
        <authorList>
            <person name="Spang A."/>
            <person name="Saw J.H."/>
            <person name="Jorgensen S.L."/>
            <person name="Zaremba-Niedzwiedzka K."/>
            <person name="Martijn J."/>
            <person name="Lind A.E."/>
            <person name="van Eijk R."/>
            <person name="Schleper C."/>
            <person name="Guy L."/>
            <person name="Ettema T.J."/>
        </authorList>
    </citation>
    <scope>NUCLEOTIDE SEQUENCE</scope>
</reference>
<dbReference type="AlphaFoldDB" id="A0A0F9R5E9"/>
<protein>
    <submittedName>
        <fullName evidence="1">Uncharacterized protein</fullName>
    </submittedName>
</protein>
<dbReference type="EMBL" id="LAZR01001049">
    <property type="protein sequence ID" value="KKN51775.1"/>
    <property type="molecule type" value="Genomic_DNA"/>
</dbReference>
<gene>
    <name evidence="1" type="ORF">LCGC14_0619520</name>
</gene>
<comment type="caution">
    <text evidence="1">The sequence shown here is derived from an EMBL/GenBank/DDBJ whole genome shotgun (WGS) entry which is preliminary data.</text>
</comment>
<name>A0A0F9R5E9_9ZZZZ</name>